<dbReference type="InterPro" id="IPR036388">
    <property type="entry name" value="WH-like_DNA-bd_sf"/>
</dbReference>
<name>A0A347UHW3_9RHOB</name>
<dbReference type="Proteomes" id="UP000261704">
    <property type="component" value="Chromosome"/>
</dbReference>
<reference evidence="6 7" key="1">
    <citation type="submission" date="2018-09" db="EMBL/GenBank/DDBJ databases">
        <title>Profundibacter amoris BAR1 gen. nov., sp. nov., a new member of the Roseobacter clade isolated at Lokis Castle Vent Field on the Arctic Mid-Oceanic Ridge.</title>
        <authorList>
            <person name="Le Moine Bauer S."/>
            <person name="Sjoeberg A.G."/>
            <person name="L'Haridon S."/>
            <person name="Stokke R."/>
            <person name="Roalkvam I."/>
            <person name="Steen I.H."/>
            <person name="Dahle H."/>
        </authorList>
    </citation>
    <scope>NUCLEOTIDE SEQUENCE [LARGE SCALE GENOMIC DNA]</scope>
    <source>
        <strain evidence="6 7">BAR1</strain>
    </source>
</reference>
<dbReference type="PRINTS" id="PR00039">
    <property type="entry name" value="HTHLYSR"/>
</dbReference>
<evidence type="ECO:0000313" key="6">
    <source>
        <dbReference type="EMBL" id="AXX98441.1"/>
    </source>
</evidence>
<dbReference type="Gene3D" id="1.10.10.10">
    <property type="entry name" value="Winged helix-like DNA-binding domain superfamily/Winged helix DNA-binding domain"/>
    <property type="match status" value="1"/>
</dbReference>
<protein>
    <submittedName>
        <fullName evidence="6">LysR family transcriptional regulator ArgP</fullName>
    </submittedName>
</protein>
<dbReference type="Pfam" id="PF00126">
    <property type="entry name" value="HTH_1"/>
    <property type="match status" value="1"/>
</dbReference>
<keyword evidence="4" id="KW-0804">Transcription</keyword>
<dbReference type="PROSITE" id="PS50931">
    <property type="entry name" value="HTH_LYSR"/>
    <property type="match status" value="1"/>
</dbReference>
<dbReference type="InterPro" id="IPR000847">
    <property type="entry name" value="LysR_HTH_N"/>
</dbReference>
<dbReference type="NCBIfam" id="TIGR03298">
    <property type="entry name" value="argP"/>
    <property type="match status" value="1"/>
</dbReference>
<dbReference type="PANTHER" id="PTHR30579">
    <property type="entry name" value="TRANSCRIPTIONAL REGULATOR"/>
    <property type="match status" value="1"/>
</dbReference>
<dbReference type="Gene3D" id="3.40.190.290">
    <property type="match status" value="1"/>
</dbReference>
<keyword evidence="2" id="KW-0805">Transcription regulation</keyword>
<dbReference type="InterPro" id="IPR050176">
    <property type="entry name" value="LTTR"/>
</dbReference>
<dbReference type="SUPFAM" id="SSF46785">
    <property type="entry name" value="Winged helix' DNA-binding domain"/>
    <property type="match status" value="1"/>
</dbReference>
<keyword evidence="3" id="KW-0238">DNA-binding</keyword>
<dbReference type="PANTHER" id="PTHR30579:SF2">
    <property type="entry name" value="HTH-TYPE TRANSCRIPTIONAL REGULATOR ARGP"/>
    <property type="match status" value="1"/>
</dbReference>
<dbReference type="Pfam" id="PF03466">
    <property type="entry name" value="LysR_substrate"/>
    <property type="match status" value="1"/>
</dbReference>
<dbReference type="NCBIfam" id="NF009888">
    <property type="entry name" value="PRK13348.1"/>
    <property type="match status" value="1"/>
</dbReference>
<proteinExistence type="inferred from homology"/>
<evidence type="ECO:0000313" key="7">
    <source>
        <dbReference type="Proteomes" id="UP000261704"/>
    </source>
</evidence>
<dbReference type="InterPro" id="IPR036390">
    <property type="entry name" value="WH_DNA-bd_sf"/>
</dbReference>
<organism evidence="6 7">
    <name type="scientific">Profundibacter amoris</name>
    <dbReference type="NCBI Taxonomy" id="2171755"/>
    <lineage>
        <taxon>Bacteria</taxon>
        <taxon>Pseudomonadati</taxon>
        <taxon>Pseudomonadota</taxon>
        <taxon>Alphaproteobacteria</taxon>
        <taxon>Rhodobacterales</taxon>
        <taxon>Paracoccaceae</taxon>
        <taxon>Profundibacter</taxon>
    </lineage>
</organism>
<evidence type="ECO:0000256" key="2">
    <source>
        <dbReference type="ARBA" id="ARBA00023015"/>
    </source>
</evidence>
<dbReference type="InterPro" id="IPR017685">
    <property type="entry name" value="ArgP"/>
</dbReference>
<feature type="domain" description="HTH lysR-type" evidence="5">
    <location>
        <begin position="2"/>
        <end position="58"/>
    </location>
</feature>
<gene>
    <name evidence="6" type="ORF">BAR1_11190</name>
</gene>
<comment type="similarity">
    <text evidence="1">Belongs to the LysR transcriptional regulatory family.</text>
</comment>
<evidence type="ECO:0000256" key="3">
    <source>
        <dbReference type="ARBA" id="ARBA00023125"/>
    </source>
</evidence>
<dbReference type="KEGG" id="pamo:BAR1_11190"/>
<dbReference type="GO" id="GO:0003677">
    <property type="term" value="F:DNA binding"/>
    <property type="evidence" value="ECO:0007669"/>
    <property type="project" value="UniProtKB-KW"/>
</dbReference>
<dbReference type="OrthoDB" id="3252676at2"/>
<dbReference type="NCBIfam" id="NF002964">
    <property type="entry name" value="PRK03635.1"/>
    <property type="match status" value="1"/>
</dbReference>
<dbReference type="AlphaFoldDB" id="A0A347UHW3"/>
<dbReference type="EMBL" id="CP032125">
    <property type="protein sequence ID" value="AXX98441.1"/>
    <property type="molecule type" value="Genomic_DNA"/>
</dbReference>
<evidence type="ECO:0000259" key="5">
    <source>
        <dbReference type="PROSITE" id="PS50931"/>
    </source>
</evidence>
<dbReference type="SUPFAM" id="SSF53850">
    <property type="entry name" value="Periplasmic binding protein-like II"/>
    <property type="match status" value="1"/>
</dbReference>
<keyword evidence="7" id="KW-1185">Reference proteome</keyword>
<dbReference type="GO" id="GO:0003700">
    <property type="term" value="F:DNA-binding transcription factor activity"/>
    <property type="evidence" value="ECO:0007669"/>
    <property type="project" value="InterPro"/>
</dbReference>
<evidence type="ECO:0000256" key="1">
    <source>
        <dbReference type="ARBA" id="ARBA00009437"/>
    </source>
</evidence>
<accession>A0A347UHW3</accession>
<sequence>MMDYTQLAALRAILQTGSFDAAAAALNVTPSAISQRIKSLEDQLGTVLIIRGTPATATAAGQRLFRHAEEVALLESTLGDDLDGLAPGPAAPVRVVVNADSLDTWFIEAMARVEGVLFDISTDDQDFSADWLRRGEVMAAVTAHAKPVQGCDSIALGALRYLATASPEFAEQHFADGFTAASARTAPMLMYNRKDLSQHHWLTAQFGKRITPPLHLLPSTRGFVTAALAGIGWGLNPEPLVRKHIDAGRLVTLGNAPTYDVPLFWQFNRVTRQALAPLTRAVRQVAREWLVQL</sequence>
<evidence type="ECO:0000256" key="4">
    <source>
        <dbReference type="ARBA" id="ARBA00023163"/>
    </source>
</evidence>
<dbReference type="RefSeq" id="WP_118943097.1">
    <property type="nucleotide sequence ID" value="NZ_CP032125.1"/>
</dbReference>
<dbReference type="InterPro" id="IPR005119">
    <property type="entry name" value="LysR_subst-bd"/>
</dbReference>